<organism evidence="2 3">
    <name type="scientific">Spirosoma aureum</name>
    <dbReference type="NCBI Taxonomy" id="2692134"/>
    <lineage>
        <taxon>Bacteria</taxon>
        <taxon>Pseudomonadati</taxon>
        <taxon>Bacteroidota</taxon>
        <taxon>Cytophagia</taxon>
        <taxon>Cytophagales</taxon>
        <taxon>Cytophagaceae</taxon>
        <taxon>Spirosoma</taxon>
    </lineage>
</organism>
<dbReference type="KEGG" id="spib:G8759_32410"/>
<feature type="transmembrane region" description="Helical" evidence="1">
    <location>
        <begin position="131"/>
        <end position="158"/>
    </location>
</feature>
<gene>
    <name evidence="2" type="ORF">G8759_32410</name>
</gene>
<evidence type="ECO:0000256" key="1">
    <source>
        <dbReference type="SAM" id="Phobius"/>
    </source>
</evidence>
<sequence length="433" mass="48999">MFRFVFLYFLIQALPLDAQFFVNLVDFNGGYTRYLFNLSHYAPRFFGPEDTFVNWGVVLVFAAIGSVVWSFRNDSKTDYDQLYYWLRVILRYRLALGVIAYGFIKLFPLQAPLPSISNLNTAYGDHTAWKLFSLSLGIVPNYESFLGAVELAGGLLLLNRKTATIGTLILLPFLGNVFFSNLAYEGGEYVYSGLLITFALVLFAFDAIRLFRLLSLELPASPNRFHLVLNEQWQRYGRFALKSAFILFTVLLYGFTTYSTYRNGSVRFPKTPGLPGAAGLYNVSEFRVGGKTLPYAKNDPVRWQDVVFETWNTISIKSNRPVRIVNTVTEKLPATDRTGGSTEEDYEFAGSQGRHYYRYTVDPARNLLTLKNSNPNYAAETLQLTYTKAGNGQIILAGLDEKRDSVYAVLDKINKKYLIDEAAKAGRRGSLKL</sequence>
<feature type="transmembrane region" description="Helical" evidence="1">
    <location>
        <begin position="189"/>
        <end position="208"/>
    </location>
</feature>
<dbReference type="EMBL" id="CP050063">
    <property type="protein sequence ID" value="QIP18052.1"/>
    <property type="molecule type" value="Genomic_DNA"/>
</dbReference>
<keyword evidence="1" id="KW-0472">Membrane</keyword>
<dbReference type="AlphaFoldDB" id="A0A6G9B027"/>
<dbReference type="Proteomes" id="UP000501802">
    <property type="component" value="Chromosome"/>
</dbReference>
<name>A0A6G9B027_9BACT</name>
<evidence type="ECO:0000313" key="2">
    <source>
        <dbReference type="EMBL" id="QIP18052.1"/>
    </source>
</evidence>
<feature type="transmembrane region" description="Helical" evidence="1">
    <location>
        <begin position="52"/>
        <end position="71"/>
    </location>
</feature>
<feature type="transmembrane region" description="Helical" evidence="1">
    <location>
        <begin position="92"/>
        <end position="111"/>
    </location>
</feature>
<evidence type="ECO:0000313" key="3">
    <source>
        <dbReference type="Proteomes" id="UP000501802"/>
    </source>
</evidence>
<keyword evidence="1" id="KW-1133">Transmembrane helix</keyword>
<feature type="transmembrane region" description="Helical" evidence="1">
    <location>
        <begin position="165"/>
        <end position="183"/>
    </location>
</feature>
<keyword evidence="1" id="KW-0812">Transmembrane</keyword>
<accession>A0A6G9B027</accession>
<protein>
    <submittedName>
        <fullName evidence="2">DoxX family protein</fullName>
    </submittedName>
</protein>
<keyword evidence="3" id="KW-1185">Reference proteome</keyword>
<feature type="transmembrane region" description="Helical" evidence="1">
    <location>
        <begin position="239"/>
        <end position="261"/>
    </location>
</feature>
<reference evidence="2 3" key="1">
    <citation type="submission" date="2020-03" db="EMBL/GenBank/DDBJ databases">
        <authorList>
            <person name="Kim M.K."/>
        </authorList>
    </citation>
    <scope>NUCLEOTIDE SEQUENCE [LARGE SCALE GENOMIC DNA]</scope>
    <source>
        <strain evidence="2 3">BT328</strain>
    </source>
</reference>
<proteinExistence type="predicted"/>